<comment type="subcellular location">
    <subcellularLocation>
        <location evidence="1">Cell membrane</location>
        <topology evidence="1">Multi-pass membrane protein</topology>
    </subcellularLocation>
</comment>
<evidence type="ECO:0000256" key="3">
    <source>
        <dbReference type="ARBA" id="ARBA00022475"/>
    </source>
</evidence>
<name>A0ABP6NC06_9ACTN</name>
<dbReference type="InterPro" id="IPR036259">
    <property type="entry name" value="MFS_trans_sf"/>
</dbReference>
<dbReference type="PANTHER" id="PTHR23517:SF13">
    <property type="entry name" value="MAJOR FACILITATOR SUPERFAMILY MFS_1"/>
    <property type="match status" value="1"/>
</dbReference>
<dbReference type="InterPro" id="IPR050171">
    <property type="entry name" value="MFS_Transporters"/>
</dbReference>
<evidence type="ECO:0000256" key="2">
    <source>
        <dbReference type="ARBA" id="ARBA00022448"/>
    </source>
</evidence>
<feature type="transmembrane region" description="Helical" evidence="7">
    <location>
        <begin position="160"/>
        <end position="187"/>
    </location>
</feature>
<feature type="domain" description="Major facilitator superfamily (MFS) profile" evidence="8">
    <location>
        <begin position="1"/>
        <end position="391"/>
    </location>
</feature>
<feature type="transmembrane region" description="Helical" evidence="7">
    <location>
        <begin position="217"/>
        <end position="242"/>
    </location>
</feature>
<evidence type="ECO:0000313" key="9">
    <source>
        <dbReference type="EMBL" id="GAA3143296.1"/>
    </source>
</evidence>
<evidence type="ECO:0000259" key="8">
    <source>
        <dbReference type="PROSITE" id="PS50850"/>
    </source>
</evidence>
<dbReference type="Gene3D" id="1.20.1250.20">
    <property type="entry name" value="MFS general substrate transporter like domains"/>
    <property type="match status" value="1"/>
</dbReference>
<dbReference type="Pfam" id="PF07690">
    <property type="entry name" value="MFS_1"/>
    <property type="match status" value="1"/>
</dbReference>
<dbReference type="InterPro" id="IPR011701">
    <property type="entry name" value="MFS"/>
</dbReference>
<keyword evidence="6 7" id="KW-0472">Membrane</keyword>
<feature type="transmembrane region" description="Helical" evidence="7">
    <location>
        <begin position="301"/>
        <end position="325"/>
    </location>
</feature>
<dbReference type="SUPFAM" id="SSF103473">
    <property type="entry name" value="MFS general substrate transporter"/>
    <property type="match status" value="1"/>
</dbReference>
<keyword evidence="3" id="KW-1003">Cell membrane</keyword>
<feature type="transmembrane region" description="Helical" evidence="7">
    <location>
        <begin position="275"/>
        <end position="295"/>
    </location>
</feature>
<dbReference type="EMBL" id="BAAAUG010000175">
    <property type="protein sequence ID" value="GAA3143296.1"/>
    <property type="molecule type" value="Genomic_DNA"/>
</dbReference>
<evidence type="ECO:0000256" key="4">
    <source>
        <dbReference type="ARBA" id="ARBA00022692"/>
    </source>
</evidence>
<evidence type="ECO:0000256" key="1">
    <source>
        <dbReference type="ARBA" id="ARBA00004651"/>
    </source>
</evidence>
<evidence type="ECO:0000256" key="6">
    <source>
        <dbReference type="ARBA" id="ARBA00023136"/>
    </source>
</evidence>
<gene>
    <name evidence="9" type="ORF">GCM10010449_73610</name>
</gene>
<feature type="transmembrane region" description="Helical" evidence="7">
    <location>
        <begin position="365"/>
        <end position="387"/>
    </location>
</feature>
<protein>
    <recommendedName>
        <fullName evidence="8">Major facilitator superfamily (MFS) profile domain-containing protein</fullName>
    </recommendedName>
</protein>
<feature type="transmembrane region" description="Helical" evidence="7">
    <location>
        <begin position="337"/>
        <end position="359"/>
    </location>
</feature>
<sequence>MTGRTAARAWDVWAAAWPITVVFMLSNIPTPLLGVWQERIGFSTGMTTVVFAAYIAGLLIALPFAGVLADRFGRRKVLAPALAAAFAACLLFMTAGDVVGLLVARVLTGLAVGAAVSAGTAAVVDVAGPDRRGTAALAGSAAIGLGLAAGPLLGGTVSEYWAAPTVTVFAVEMVLILSALAVVFTVLPPAEGHPGRRGWVRVPSVPRANRRSLTTSLMAYMPGMTGTSLLLALGPALLGTLLHTGNRLVTGGIGFLMFGTSTCVQFAVRALPTRRVLATAGLLTAAGMLGVVAAVGTQSLMLLAAAAALAGAGQGMGQFGGFSLLNSYVAKHRLAEANAALSAGGYAFAGVLPIATGYLSDAAGITTSATVFATVTAAAALTGALMIRRSRA</sequence>
<feature type="transmembrane region" description="Helical" evidence="7">
    <location>
        <begin position="136"/>
        <end position="154"/>
    </location>
</feature>
<dbReference type="PANTHER" id="PTHR23517">
    <property type="entry name" value="RESISTANCE PROTEIN MDTM, PUTATIVE-RELATED-RELATED"/>
    <property type="match status" value="1"/>
</dbReference>
<dbReference type="PROSITE" id="PS50850">
    <property type="entry name" value="MFS"/>
    <property type="match status" value="1"/>
</dbReference>
<keyword evidence="4 7" id="KW-0812">Transmembrane</keyword>
<dbReference type="InterPro" id="IPR020846">
    <property type="entry name" value="MFS_dom"/>
</dbReference>
<dbReference type="PROSITE" id="PS00216">
    <property type="entry name" value="SUGAR_TRANSPORT_1"/>
    <property type="match status" value="1"/>
</dbReference>
<feature type="transmembrane region" description="Helical" evidence="7">
    <location>
        <begin position="77"/>
        <end position="96"/>
    </location>
</feature>
<keyword evidence="5 7" id="KW-1133">Transmembrane helix</keyword>
<evidence type="ECO:0000313" key="10">
    <source>
        <dbReference type="Proteomes" id="UP001501637"/>
    </source>
</evidence>
<dbReference type="Proteomes" id="UP001501637">
    <property type="component" value="Unassembled WGS sequence"/>
</dbReference>
<dbReference type="InterPro" id="IPR005829">
    <property type="entry name" value="Sugar_transporter_CS"/>
</dbReference>
<feature type="transmembrane region" description="Helical" evidence="7">
    <location>
        <begin position="102"/>
        <end position="124"/>
    </location>
</feature>
<feature type="transmembrane region" description="Helical" evidence="7">
    <location>
        <begin position="40"/>
        <end position="65"/>
    </location>
</feature>
<accession>A0ABP6NC06</accession>
<feature type="transmembrane region" description="Helical" evidence="7">
    <location>
        <begin position="248"/>
        <end position="268"/>
    </location>
</feature>
<organism evidence="9 10">
    <name type="scientific">Streptomyces rectiviolaceus</name>
    <dbReference type="NCBI Taxonomy" id="332591"/>
    <lineage>
        <taxon>Bacteria</taxon>
        <taxon>Bacillati</taxon>
        <taxon>Actinomycetota</taxon>
        <taxon>Actinomycetes</taxon>
        <taxon>Kitasatosporales</taxon>
        <taxon>Streptomycetaceae</taxon>
        <taxon>Streptomyces</taxon>
    </lineage>
</organism>
<evidence type="ECO:0000256" key="5">
    <source>
        <dbReference type="ARBA" id="ARBA00022989"/>
    </source>
</evidence>
<feature type="transmembrane region" description="Helical" evidence="7">
    <location>
        <begin position="12"/>
        <end position="28"/>
    </location>
</feature>
<evidence type="ECO:0000256" key="7">
    <source>
        <dbReference type="SAM" id="Phobius"/>
    </source>
</evidence>
<keyword evidence="2" id="KW-0813">Transport</keyword>
<comment type="caution">
    <text evidence="9">The sequence shown here is derived from an EMBL/GenBank/DDBJ whole genome shotgun (WGS) entry which is preliminary data.</text>
</comment>
<keyword evidence="10" id="KW-1185">Reference proteome</keyword>
<proteinExistence type="predicted"/>
<reference evidence="10" key="1">
    <citation type="journal article" date="2019" name="Int. J. Syst. Evol. Microbiol.">
        <title>The Global Catalogue of Microorganisms (GCM) 10K type strain sequencing project: providing services to taxonomists for standard genome sequencing and annotation.</title>
        <authorList>
            <consortium name="The Broad Institute Genomics Platform"/>
            <consortium name="The Broad Institute Genome Sequencing Center for Infectious Disease"/>
            <person name="Wu L."/>
            <person name="Ma J."/>
        </authorList>
    </citation>
    <scope>NUCLEOTIDE SEQUENCE [LARGE SCALE GENOMIC DNA]</scope>
    <source>
        <strain evidence="10">JCM 9092</strain>
    </source>
</reference>